<comment type="caution">
    <text evidence="2">The sequence shown here is derived from an EMBL/GenBank/DDBJ whole genome shotgun (WGS) entry which is preliminary data.</text>
</comment>
<feature type="compositionally biased region" description="Basic and acidic residues" evidence="1">
    <location>
        <begin position="165"/>
        <end position="174"/>
    </location>
</feature>
<feature type="compositionally biased region" description="Acidic residues" evidence="1">
    <location>
        <begin position="154"/>
        <end position="164"/>
    </location>
</feature>
<name>A0AAV5SZQ5_9BILA</name>
<sequence length="242" mass="27049">SNSISSILDIRSPLHRKEKMKGPTNNLPDSEDTGDGSERRSSKTMDDQSRDENNDTIEVPSDAVVDDLTSSDDDDIIEIPKSAAIAAKVTLQRPTVTTKRAKPTGEDNPDGEDDEDIKYKVSKIVQIVVRNEEKDKIEEIKENEMFAEIPTVDLTDDNNEEDVVMEEREKEADGNGRMIPISDLMDHINDEDVVMEEKSKDGDMKGLLARIRLESEGAVVGGLNEPGYKEDEEEEKEKEKEG</sequence>
<feature type="region of interest" description="Disordered" evidence="1">
    <location>
        <begin position="1"/>
        <end position="74"/>
    </location>
</feature>
<feature type="region of interest" description="Disordered" evidence="1">
    <location>
        <begin position="149"/>
        <end position="183"/>
    </location>
</feature>
<keyword evidence="3" id="KW-1185">Reference proteome</keyword>
<evidence type="ECO:0000313" key="3">
    <source>
        <dbReference type="Proteomes" id="UP001432027"/>
    </source>
</evidence>
<feature type="non-terminal residue" evidence="2">
    <location>
        <position position="1"/>
    </location>
</feature>
<dbReference type="EMBL" id="BTSX01000003">
    <property type="protein sequence ID" value="GMS88812.1"/>
    <property type="molecule type" value="Genomic_DNA"/>
</dbReference>
<feature type="non-terminal residue" evidence="2">
    <location>
        <position position="242"/>
    </location>
</feature>
<protein>
    <submittedName>
        <fullName evidence="2">Uncharacterized protein</fullName>
    </submittedName>
</protein>
<dbReference type="Proteomes" id="UP001432027">
    <property type="component" value="Unassembled WGS sequence"/>
</dbReference>
<reference evidence="2" key="1">
    <citation type="submission" date="2023-10" db="EMBL/GenBank/DDBJ databases">
        <title>Genome assembly of Pristionchus species.</title>
        <authorList>
            <person name="Yoshida K."/>
            <person name="Sommer R.J."/>
        </authorList>
    </citation>
    <scope>NUCLEOTIDE SEQUENCE</scope>
    <source>
        <strain evidence="2">RS0144</strain>
    </source>
</reference>
<feature type="compositionally biased region" description="Basic and acidic residues" evidence="1">
    <location>
        <begin position="36"/>
        <end position="53"/>
    </location>
</feature>
<organism evidence="2 3">
    <name type="scientific">Pristionchus entomophagus</name>
    <dbReference type="NCBI Taxonomy" id="358040"/>
    <lineage>
        <taxon>Eukaryota</taxon>
        <taxon>Metazoa</taxon>
        <taxon>Ecdysozoa</taxon>
        <taxon>Nematoda</taxon>
        <taxon>Chromadorea</taxon>
        <taxon>Rhabditida</taxon>
        <taxon>Rhabditina</taxon>
        <taxon>Diplogasteromorpha</taxon>
        <taxon>Diplogasteroidea</taxon>
        <taxon>Neodiplogasteridae</taxon>
        <taxon>Pristionchus</taxon>
    </lineage>
</organism>
<feature type="region of interest" description="Disordered" evidence="1">
    <location>
        <begin position="219"/>
        <end position="242"/>
    </location>
</feature>
<feature type="region of interest" description="Disordered" evidence="1">
    <location>
        <begin position="87"/>
        <end position="115"/>
    </location>
</feature>
<proteinExistence type="predicted"/>
<dbReference type="AlphaFoldDB" id="A0AAV5SZQ5"/>
<evidence type="ECO:0000313" key="2">
    <source>
        <dbReference type="EMBL" id="GMS88812.1"/>
    </source>
</evidence>
<evidence type="ECO:0000256" key="1">
    <source>
        <dbReference type="SAM" id="MobiDB-lite"/>
    </source>
</evidence>
<accession>A0AAV5SZQ5</accession>
<gene>
    <name evidence="2" type="ORF">PENTCL1PPCAC_10987</name>
</gene>